<dbReference type="Proteomes" id="UP001596266">
    <property type="component" value="Unassembled WGS sequence"/>
</dbReference>
<dbReference type="NCBIfam" id="NF006830">
    <property type="entry name" value="PRK09355.1"/>
    <property type="match status" value="1"/>
</dbReference>
<comment type="catalytic activity">
    <reaction evidence="1 11">
        <text>5-(2-hydroxyethyl)-4-methylthiazole + ATP = 4-methyl-5-(2-phosphooxyethyl)-thiazole + ADP + H(+)</text>
        <dbReference type="Rhea" id="RHEA:24212"/>
        <dbReference type="ChEBI" id="CHEBI:15378"/>
        <dbReference type="ChEBI" id="CHEBI:17957"/>
        <dbReference type="ChEBI" id="CHEBI:30616"/>
        <dbReference type="ChEBI" id="CHEBI:58296"/>
        <dbReference type="ChEBI" id="CHEBI:456216"/>
        <dbReference type="EC" id="2.7.1.50"/>
    </reaction>
</comment>
<dbReference type="RefSeq" id="WP_343884781.1">
    <property type="nucleotide sequence ID" value="NZ_BAAAKI010000003.1"/>
</dbReference>
<evidence type="ECO:0000256" key="11">
    <source>
        <dbReference type="HAMAP-Rule" id="MF_00228"/>
    </source>
</evidence>
<dbReference type="GO" id="GO:0004417">
    <property type="term" value="F:hydroxyethylthiazole kinase activity"/>
    <property type="evidence" value="ECO:0007669"/>
    <property type="project" value="UniProtKB-EC"/>
</dbReference>
<comment type="cofactor">
    <cofactor evidence="2 11">
        <name>Mg(2+)</name>
        <dbReference type="ChEBI" id="CHEBI:18420"/>
    </cofactor>
</comment>
<evidence type="ECO:0000256" key="7">
    <source>
        <dbReference type="ARBA" id="ARBA00022777"/>
    </source>
</evidence>
<evidence type="ECO:0000256" key="8">
    <source>
        <dbReference type="ARBA" id="ARBA00022840"/>
    </source>
</evidence>
<evidence type="ECO:0000256" key="5">
    <source>
        <dbReference type="ARBA" id="ARBA00022723"/>
    </source>
</evidence>
<reference evidence="13" key="1">
    <citation type="journal article" date="2019" name="Int. J. Syst. Evol. Microbiol.">
        <title>The Global Catalogue of Microorganisms (GCM) 10K type strain sequencing project: providing services to taxonomists for standard genome sequencing and annotation.</title>
        <authorList>
            <consortium name="The Broad Institute Genomics Platform"/>
            <consortium name="The Broad Institute Genome Sequencing Center for Infectious Disease"/>
            <person name="Wu L."/>
            <person name="Ma J."/>
        </authorList>
    </citation>
    <scope>NUCLEOTIDE SEQUENCE [LARGE SCALE GENOMIC DNA]</scope>
    <source>
        <strain evidence="13">CGMCC 1.15277</strain>
    </source>
</reference>
<feature type="binding site" evidence="11">
    <location>
        <position position="56"/>
    </location>
    <ligand>
        <name>substrate</name>
    </ligand>
</feature>
<dbReference type="Gene3D" id="3.40.1190.20">
    <property type="match status" value="1"/>
</dbReference>
<accession>A0ABW1X0J7</accession>
<dbReference type="InterPro" id="IPR000417">
    <property type="entry name" value="Hyethyz_kinase"/>
</dbReference>
<dbReference type="Pfam" id="PF02110">
    <property type="entry name" value="HK"/>
    <property type="match status" value="1"/>
</dbReference>
<keyword evidence="9 11" id="KW-0460">Magnesium</keyword>
<evidence type="ECO:0000256" key="3">
    <source>
        <dbReference type="ARBA" id="ARBA00004868"/>
    </source>
</evidence>
<proteinExistence type="inferred from homology"/>
<evidence type="ECO:0000313" key="13">
    <source>
        <dbReference type="Proteomes" id="UP001596266"/>
    </source>
</evidence>
<name>A0ABW1X0J7_9ACTN</name>
<sequence>MSTPIPTAPATITPAALADALRQLREHTPLVQCLTNIVVAQWTANVLLAAGAAPAMVDNPEEAGGFAQFASGVLVNTGTPYRETYEAMRVAARSAQEAGTPWVLDPVAAGGLPVRTAFAVEVLEHRPTIIRGNASEISGLSGGAGGRGADSTASPEEVLDLAQELARTHGCVVAVSGAVDHITDGEQVVRISNGDAIMTRVTGVGCSLGGLMAGFAGVVEPLLAASAATALMTVAADKAMETAKGPGTFAVALLDQLELTTPEELAERVRL</sequence>
<keyword evidence="6 11" id="KW-0547">Nucleotide-binding</keyword>
<evidence type="ECO:0000256" key="2">
    <source>
        <dbReference type="ARBA" id="ARBA00001946"/>
    </source>
</evidence>
<keyword evidence="7 11" id="KW-0418">Kinase</keyword>
<evidence type="ECO:0000313" key="12">
    <source>
        <dbReference type="EMBL" id="MFC6397019.1"/>
    </source>
</evidence>
<comment type="caution">
    <text evidence="12">The sequence shown here is derived from an EMBL/GenBank/DDBJ whole genome shotgun (WGS) entry which is preliminary data.</text>
</comment>
<dbReference type="CDD" id="cd01170">
    <property type="entry name" value="THZ_kinase"/>
    <property type="match status" value="1"/>
</dbReference>
<dbReference type="PRINTS" id="PR01099">
    <property type="entry name" value="HYETHTZKNASE"/>
</dbReference>
<evidence type="ECO:0000256" key="1">
    <source>
        <dbReference type="ARBA" id="ARBA00001771"/>
    </source>
</evidence>
<gene>
    <name evidence="11 12" type="primary">thiM</name>
    <name evidence="12" type="ORF">ACFP57_08505</name>
</gene>
<comment type="similarity">
    <text evidence="11">Belongs to the Thz kinase family.</text>
</comment>
<evidence type="ECO:0000256" key="10">
    <source>
        <dbReference type="ARBA" id="ARBA00022977"/>
    </source>
</evidence>
<feature type="binding site" evidence="11">
    <location>
        <position position="176"/>
    </location>
    <ligand>
        <name>ATP</name>
        <dbReference type="ChEBI" id="CHEBI:30616"/>
    </ligand>
</feature>
<dbReference type="EMBL" id="JBHSUA010000018">
    <property type="protein sequence ID" value="MFC6397019.1"/>
    <property type="molecule type" value="Genomic_DNA"/>
</dbReference>
<keyword evidence="5 11" id="KW-0479">Metal-binding</keyword>
<comment type="pathway">
    <text evidence="3 11">Cofactor biosynthesis; thiamine diphosphate biosynthesis; 4-methyl-5-(2-phosphoethyl)-thiazole from 5-(2-hydroxyethyl)-4-methylthiazole: step 1/1.</text>
</comment>
<protein>
    <recommendedName>
        <fullName evidence="11">Hydroxyethylthiazole kinase</fullName>
        <ecNumber evidence="11">2.7.1.50</ecNumber>
    </recommendedName>
    <alternativeName>
        <fullName evidence="11">4-methyl-5-beta-hydroxyethylthiazole kinase</fullName>
        <shortName evidence="11">TH kinase</shortName>
        <shortName evidence="11">Thz kinase</shortName>
    </alternativeName>
</protein>
<dbReference type="InterPro" id="IPR029056">
    <property type="entry name" value="Ribokinase-like"/>
</dbReference>
<evidence type="ECO:0000256" key="6">
    <source>
        <dbReference type="ARBA" id="ARBA00022741"/>
    </source>
</evidence>
<feature type="binding site" evidence="11">
    <location>
        <position position="131"/>
    </location>
    <ligand>
        <name>ATP</name>
        <dbReference type="ChEBI" id="CHEBI:30616"/>
    </ligand>
</feature>
<feature type="binding site" evidence="11">
    <location>
        <position position="203"/>
    </location>
    <ligand>
        <name>substrate</name>
    </ligand>
</feature>
<dbReference type="PIRSF" id="PIRSF000513">
    <property type="entry name" value="Thz_kinase"/>
    <property type="match status" value="1"/>
</dbReference>
<organism evidence="12 13">
    <name type="scientific">Luteococcus sanguinis</name>
    <dbReference type="NCBI Taxonomy" id="174038"/>
    <lineage>
        <taxon>Bacteria</taxon>
        <taxon>Bacillati</taxon>
        <taxon>Actinomycetota</taxon>
        <taxon>Actinomycetes</taxon>
        <taxon>Propionibacteriales</taxon>
        <taxon>Propionibacteriaceae</taxon>
        <taxon>Luteococcus</taxon>
    </lineage>
</organism>
<keyword evidence="10 11" id="KW-0784">Thiamine biosynthesis</keyword>
<keyword evidence="13" id="KW-1185">Reference proteome</keyword>
<dbReference type="EC" id="2.7.1.50" evidence="11"/>
<dbReference type="HAMAP" id="MF_00228">
    <property type="entry name" value="Thz_kinase"/>
    <property type="match status" value="1"/>
</dbReference>
<evidence type="ECO:0000256" key="9">
    <source>
        <dbReference type="ARBA" id="ARBA00022842"/>
    </source>
</evidence>
<keyword evidence="4 11" id="KW-0808">Transferase</keyword>
<dbReference type="SUPFAM" id="SSF53613">
    <property type="entry name" value="Ribokinase-like"/>
    <property type="match status" value="1"/>
</dbReference>
<comment type="function">
    <text evidence="11">Catalyzes the phosphorylation of the hydroxyl group of 4-methyl-5-beta-hydroxyethylthiazole (THZ).</text>
</comment>
<evidence type="ECO:0000256" key="4">
    <source>
        <dbReference type="ARBA" id="ARBA00022679"/>
    </source>
</evidence>
<keyword evidence="8 11" id="KW-0067">ATP-binding</keyword>